<keyword evidence="10 15" id="KW-0274">FAD</keyword>
<evidence type="ECO:0000313" key="17">
    <source>
        <dbReference type="EMBL" id="MBO3663301.1"/>
    </source>
</evidence>
<evidence type="ECO:0000256" key="13">
    <source>
        <dbReference type="ARBA" id="ARBA00047880"/>
    </source>
</evidence>
<keyword evidence="5 15" id="KW-0288">FMN</keyword>
<dbReference type="SUPFAM" id="SSF52374">
    <property type="entry name" value="Nucleotidylyl transferase"/>
    <property type="match status" value="1"/>
</dbReference>
<keyword evidence="12" id="KW-0511">Multifunctional enzyme</keyword>
<dbReference type="EMBL" id="JAGFOA010000002">
    <property type="protein sequence ID" value="MBO3663301.1"/>
    <property type="molecule type" value="Genomic_DNA"/>
</dbReference>
<dbReference type="PIRSF" id="PIRSF004491">
    <property type="entry name" value="FAD_Synth"/>
    <property type="match status" value="1"/>
</dbReference>
<reference evidence="17" key="1">
    <citation type="submission" date="2021-03" db="EMBL/GenBank/DDBJ databases">
        <title>Microbacterium sp. nov., a novel actinobacterium isolated from cow dung.</title>
        <authorList>
            <person name="Zhang L."/>
        </authorList>
    </citation>
    <scope>NUCLEOTIDE SEQUENCE</scope>
    <source>
        <strain evidence="17">NEAU-LLB</strain>
    </source>
</reference>
<evidence type="ECO:0000256" key="15">
    <source>
        <dbReference type="PIRNR" id="PIRNR004491"/>
    </source>
</evidence>
<dbReference type="EC" id="2.7.1.26" evidence="15"/>
<gene>
    <name evidence="17" type="ORF">J5V96_07220</name>
</gene>
<dbReference type="SUPFAM" id="SSF82114">
    <property type="entry name" value="Riboflavin kinase-like"/>
    <property type="match status" value="1"/>
</dbReference>
<comment type="function">
    <text evidence="1">Catalyzes the phosphorylation of riboflavin to FMN followed by the adenylation of FMN to FAD.</text>
</comment>
<dbReference type="InterPro" id="IPR015865">
    <property type="entry name" value="Riboflavin_kinase_bac/euk"/>
</dbReference>
<proteinExistence type="inferred from homology"/>
<comment type="pathway">
    <text evidence="3 15">Cofactor biosynthesis; FMN biosynthesis; FMN from riboflavin (ATP route): step 1/1.</text>
</comment>
<dbReference type="InterPro" id="IPR002606">
    <property type="entry name" value="Riboflavin_kinase_bac"/>
</dbReference>
<dbReference type="EC" id="2.7.7.2" evidence="15"/>
<evidence type="ECO:0000256" key="1">
    <source>
        <dbReference type="ARBA" id="ARBA00002121"/>
    </source>
</evidence>
<protein>
    <recommendedName>
        <fullName evidence="15">Riboflavin biosynthesis protein</fullName>
    </recommendedName>
    <domain>
        <recommendedName>
            <fullName evidence="15">Riboflavin kinase</fullName>
            <ecNumber evidence="15">2.7.1.26</ecNumber>
        </recommendedName>
        <alternativeName>
            <fullName evidence="15">Flavokinase</fullName>
        </alternativeName>
    </domain>
    <domain>
        <recommendedName>
            <fullName evidence="15">FMN adenylyltransferase</fullName>
            <ecNumber evidence="15">2.7.7.2</ecNumber>
        </recommendedName>
        <alternativeName>
            <fullName evidence="15">FAD pyrophosphorylase</fullName>
        </alternativeName>
        <alternativeName>
            <fullName evidence="15">FAD synthase</fullName>
        </alternativeName>
    </domain>
</protein>
<feature type="domain" description="Riboflavin kinase" evidence="16">
    <location>
        <begin position="185"/>
        <end position="319"/>
    </location>
</feature>
<evidence type="ECO:0000256" key="9">
    <source>
        <dbReference type="ARBA" id="ARBA00022777"/>
    </source>
</evidence>
<evidence type="ECO:0000256" key="12">
    <source>
        <dbReference type="ARBA" id="ARBA00023268"/>
    </source>
</evidence>
<dbReference type="PANTHER" id="PTHR22749:SF6">
    <property type="entry name" value="RIBOFLAVIN KINASE"/>
    <property type="match status" value="1"/>
</dbReference>
<sequence>MILFEDVAEIPADFGPTVVAIGKFDGVHAGHRAIIEKMLVDAASSDVRTVAVTFDRNPLAIIAPDRCPRSLVGVTQKAELLSRTGIDATLVLRFDEAQASEEAESFVRRILVEGLKARRVLVGSDFRFGRGGSGDADLLRRMGAELGFEVEVVADVASAGDGRRVSSTWIRELLEQGDIERATKLLGRPPSIVGEVVHGLKRGRELGFPTANLSPDAEGYIPADGVYAGWLVARTPENVLRSGVRYPAAISVGTNPTFDDVQHRQVEAYVLDETDLDLYGRQVEVTFVKRIRGMVAFEGIDALIEQMHDDVARAREALTAAPLWIRDASTL</sequence>
<dbReference type="InterPro" id="IPR014729">
    <property type="entry name" value="Rossmann-like_a/b/a_fold"/>
</dbReference>
<evidence type="ECO:0000256" key="8">
    <source>
        <dbReference type="ARBA" id="ARBA00022741"/>
    </source>
</evidence>
<dbReference type="Gene3D" id="2.40.30.30">
    <property type="entry name" value="Riboflavin kinase-like"/>
    <property type="match status" value="1"/>
</dbReference>
<dbReference type="InterPro" id="IPR015864">
    <property type="entry name" value="FAD_synthase"/>
</dbReference>
<name>A0A939TQN4_9MICO</name>
<keyword evidence="4 15" id="KW-0285">Flavoprotein</keyword>
<dbReference type="GO" id="GO:0009231">
    <property type="term" value="P:riboflavin biosynthetic process"/>
    <property type="evidence" value="ECO:0007669"/>
    <property type="project" value="InterPro"/>
</dbReference>
<dbReference type="GO" id="GO:0008531">
    <property type="term" value="F:riboflavin kinase activity"/>
    <property type="evidence" value="ECO:0007669"/>
    <property type="project" value="UniProtKB-UniRule"/>
</dbReference>
<evidence type="ECO:0000256" key="6">
    <source>
        <dbReference type="ARBA" id="ARBA00022679"/>
    </source>
</evidence>
<comment type="similarity">
    <text evidence="15">Belongs to the ribF family.</text>
</comment>
<comment type="pathway">
    <text evidence="2 15">Cofactor biosynthesis; FAD biosynthesis; FAD from FMN: step 1/1.</text>
</comment>
<dbReference type="SMART" id="SM00904">
    <property type="entry name" value="Flavokinase"/>
    <property type="match status" value="1"/>
</dbReference>
<dbReference type="Pfam" id="PF01687">
    <property type="entry name" value="Flavokinase"/>
    <property type="match status" value="1"/>
</dbReference>
<evidence type="ECO:0000256" key="5">
    <source>
        <dbReference type="ARBA" id="ARBA00022643"/>
    </source>
</evidence>
<evidence type="ECO:0000256" key="4">
    <source>
        <dbReference type="ARBA" id="ARBA00022630"/>
    </source>
</evidence>
<keyword evidence="9 15" id="KW-0418">Kinase</keyword>
<evidence type="ECO:0000256" key="14">
    <source>
        <dbReference type="ARBA" id="ARBA00049494"/>
    </source>
</evidence>
<dbReference type="Gene3D" id="3.40.50.620">
    <property type="entry name" value="HUPs"/>
    <property type="match status" value="1"/>
</dbReference>
<dbReference type="GO" id="GO:0006747">
    <property type="term" value="P:FAD biosynthetic process"/>
    <property type="evidence" value="ECO:0007669"/>
    <property type="project" value="UniProtKB-UniRule"/>
</dbReference>
<evidence type="ECO:0000259" key="16">
    <source>
        <dbReference type="SMART" id="SM00904"/>
    </source>
</evidence>
<evidence type="ECO:0000256" key="3">
    <source>
        <dbReference type="ARBA" id="ARBA00005201"/>
    </source>
</evidence>
<dbReference type="AlphaFoldDB" id="A0A939TQN4"/>
<dbReference type="PANTHER" id="PTHR22749">
    <property type="entry name" value="RIBOFLAVIN KINASE/FMN ADENYLYLTRANSFERASE"/>
    <property type="match status" value="1"/>
</dbReference>
<comment type="catalytic activity">
    <reaction evidence="14 15">
        <text>FMN + ATP + H(+) = FAD + diphosphate</text>
        <dbReference type="Rhea" id="RHEA:17237"/>
        <dbReference type="ChEBI" id="CHEBI:15378"/>
        <dbReference type="ChEBI" id="CHEBI:30616"/>
        <dbReference type="ChEBI" id="CHEBI:33019"/>
        <dbReference type="ChEBI" id="CHEBI:57692"/>
        <dbReference type="ChEBI" id="CHEBI:58210"/>
        <dbReference type="EC" id="2.7.7.2"/>
    </reaction>
</comment>
<evidence type="ECO:0000256" key="10">
    <source>
        <dbReference type="ARBA" id="ARBA00022827"/>
    </source>
</evidence>
<keyword evidence="7 15" id="KW-0548">Nucleotidyltransferase</keyword>
<dbReference type="RefSeq" id="WP_208502144.1">
    <property type="nucleotide sequence ID" value="NZ_JAGFOA010000002.1"/>
</dbReference>
<dbReference type="InterPro" id="IPR023465">
    <property type="entry name" value="Riboflavin_kinase_dom_sf"/>
</dbReference>
<dbReference type="FunFam" id="3.40.50.620:FF:000021">
    <property type="entry name" value="Riboflavin biosynthesis protein"/>
    <property type="match status" value="1"/>
</dbReference>
<organism evidence="17 18">
    <name type="scientific">Microbacterium stercoris</name>
    <dbReference type="NCBI Taxonomy" id="2820289"/>
    <lineage>
        <taxon>Bacteria</taxon>
        <taxon>Bacillati</taxon>
        <taxon>Actinomycetota</taxon>
        <taxon>Actinomycetes</taxon>
        <taxon>Micrococcales</taxon>
        <taxon>Microbacteriaceae</taxon>
        <taxon>Microbacterium</taxon>
    </lineage>
</organism>
<dbReference type="FunFam" id="2.40.30.30:FF:000003">
    <property type="entry name" value="Riboflavin biosynthesis protein"/>
    <property type="match status" value="1"/>
</dbReference>
<dbReference type="InterPro" id="IPR023468">
    <property type="entry name" value="Riboflavin_kinase"/>
</dbReference>
<evidence type="ECO:0000256" key="11">
    <source>
        <dbReference type="ARBA" id="ARBA00022840"/>
    </source>
</evidence>
<comment type="catalytic activity">
    <reaction evidence="13 15">
        <text>riboflavin + ATP = FMN + ADP + H(+)</text>
        <dbReference type="Rhea" id="RHEA:14357"/>
        <dbReference type="ChEBI" id="CHEBI:15378"/>
        <dbReference type="ChEBI" id="CHEBI:30616"/>
        <dbReference type="ChEBI" id="CHEBI:57986"/>
        <dbReference type="ChEBI" id="CHEBI:58210"/>
        <dbReference type="ChEBI" id="CHEBI:456216"/>
        <dbReference type="EC" id="2.7.1.26"/>
    </reaction>
</comment>
<dbReference type="Pfam" id="PF06574">
    <property type="entry name" value="FAD_syn"/>
    <property type="match status" value="1"/>
</dbReference>
<dbReference type="GO" id="GO:0009398">
    <property type="term" value="P:FMN biosynthetic process"/>
    <property type="evidence" value="ECO:0007669"/>
    <property type="project" value="UniProtKB-UniRule"/>
</dbReference>
<evidence type="ECO:0000313" key="18">
    <source>
        <dbReference type="Proteomes" id="UP000680132"/>
    </source>
</evidence>
<keyword evidence="8 15" id="KW-0547">Nucleotide-binding</keyword>
<dbReference type="Proteomes" id="UP000680132">
    <property type="component" value="Unassembled WGS sequence"/>
</dbReference>
<dbReference type="GO" id="GO:0005524">
    <property type="term" value="F:ATP binding"/>
    <property type="evidence" value="ECO:0007669"/>
    <property type="project" value="UniProtKB-UniRule"/>
</dbReference>
<keyword evidence="6 15" id="KW-0808">Transferase</keyword>
<dbReference type="NCBIfam" id="NF004160">
    <property type="entry name" value="PRK05627.1-3"/>
    <property type="match status" value="1"/>
</dbReference>
<dbReference type="NCBIfam" id="TIGR00083">
    <property type="entry name" value="ribF"/>
    <property type="match status" value="1"/>
</dbReference>
<keyword evidence="11 15" id="KW-0067">ATP-binding</keyword>
<comment type="caution">
    <text evidence="17">The sequence shown here is derived from an EMBL/GenBank/DDBJ whole genome shotgun (WGS) entry which is preliminary data.</text>
</comment>
<evidence type="ECO:0000256" key="7">
    <source>
        <dbReference type="ARBA" id="ARBA00022695"/>
    </source>
</evidence>
<dbReference type="CDD" id="cd02064">
    <property type="entry name" value="FAD_synthetase_N"/>
    <property type="match status" value="1"/>
</dbReference>
<accession>A0A939TQN4</accession>
<dbReference type="GO" id="GO:0003919">
    <property type="term" value="F:FMN adenylyltransferase activity"/>
    <property type="evidence" value="ECO:0007669"/>
    <property type="project" value="UniProtKB-UniRule"/>
</dbReference>
<keyword evidence="18" id="KW-1185">Reference proteome</keyword>
<evidence type="ECO:0000256" key="2">
    <source>
        <dbReference type="ARBA" id="ARBA00004726"/>
    </source>
</evidence>